<evidence type="ECO:0000256" key="6">
    <source>
        <dbReference type="ARBA" id="ARBA00023136"/>
    </source>
</evidence>
<feature type="transmembrane region" description="Helical" evidence="8">
    <location>
        <begin position="289"/>
        <end position="308"/>
    </location>
</feature>
<keyword evidence="6 8" id="KW-0472">Membrane</keyword>
<name>A0A4D7JGH3_9BACT</name>
<evidence type="ECO:0000256" key="2">
    <source>
        <dbReference type="ARBA" id="ARBA00022475"/>
    </source>
</evidence>
<dbReference type="GO" id="GO:0009103">
    <property type="term" value="P:lipopolysaccharide biosynthetic process"/>
    <property type="evidence" value="ECO:0007669"/>
    <property type="project" value="TreeGrafter"/>
</dbReference>
<dbReference type="Pfam" id="PF00953">
    <property type="entry name" value="Glycos_transf_4"/>
    <property type="match status" value="1"/>
</dbReference>
<dbReference type="KEGG" id="fpf:DCC35_02990"/>
<feature type="transmembrane region" description="Helical" evidence="8">
    <location>
        <begin position="6"/>
        <end position="30"/>
    </location>
</feature>
<evidence type="ECO:0000256" key="8">
    <source>
        <dbReference type="SAM" id="Phobius"/>
    </source>
</evidence>
<sequence length="341" mass="37169">MMSELNLFLSFIWASLVALYAIPSIVRVATQKQLFDQPNHRTIHDRNIPRLGGLAIFAGFVSAVFIFGEIEETVQYLIAGVLLIFFIGIKDDIISVTALKKLLVQILAAGIIVFLADIRLTDLDGLFGIYTIPDGVSYFLSFIIIIGLTNAINLIDGLDGLAGTIIFIISITFGVLFLIEEHAFAFIGFSLAGAVFGFLKHNYKNAKIFMGDTGSLVCGFTVGVMALKYVTANNDPGTAGLATAILIIPVLDTTRVFIIRIIKGVNPFDPDRNHIHHRLLSLSLDQSKVVITLASINILFVLFAFLLKDYGSDVVFLAIGGVAILFSLILEVKTKPYLPKG</sequence>
<feature type="binding site" evidence="7">
    <location>
        <position position="212"/>
    </location>
    <ligand>
        <name>Mg(2+)</name>
        <dbReference type="ChEBI" id="CHEBI:18420"/>
    </ligand>
</feature>
<dbReference type="GO" id="GO:0044038">
    <property type="term" value="P:cell wall macromolecule biosynthetic process"/>
    <property type="evidence" value="ECO:0007669"/>
    <property type="project" value="TreeGrafter"/>
</dbReference>
<dbReference type="GO" id="GO:0071555">
    <property type="term" value="P:cell wall organization"/>
    <property type="evidence" value="ECO:0007669"/>
    <property type="project" value="TreeGrafter"/>
</dbReference>
<dbReference type="AlphaFoldDB" id="A0A4D7JGH3"/>
<comment type="subcellular location">
    <subcellularLocation>
        <location evidence="1">Cell membrane</location>
        <topology evidence="1">Multi-pass membrane protein</topology>
    </subcellularLocation>
</comment>
<feature type="transmembrane region" description="Helical" evidence="8">
    <location>
        <begin position="160"/>
        <end position="177"/>
    </location>
</feature>
<evidence type="ECO:0000256" key="7">
    <source>
        <dbReference type="PIRSR" id="PIRSR600715-1"/>
    </source>
</evidence>
<feature type="transmembrane region" description="Helical" evidence="8">
    <location>
        <begin position="74"/>
        <end position="90"/>
    </location>
</feature>
<dbReference type="PANTHER" id="PTHR22926:SF3">
    <property type="entry name" value="UNDECAPRENYL-PHOSPHATE ALPHA-N-ACETYLGLUCOSAMINYL 1-PHOSPHATE TRANSFERASE"/>
    <property type="match status" value="1"/>
</dbReference>
<dbReference type="InterPro" id="IPR000715">
    <property type="entry name" value="Glycosyl_transferase_4"/>
</dbReference>
<feature type="transmembrane region" description="Helical" evidence="8">
    <location>
        <begin position="102"/>
        <end position="121"/>
    </location>
</feature>
<feature type="transmembrane region" description="Helical" evidence="8">
    <location>
        <begin position="51"/>
        <end position="68"/>
    </location>
</feature>
<dbReference type="EMBL" id="CP028923">
    <property type="protein sequence ID" value="QCK13797.1"/>
    <property type="molecule type" value="Genomic_DNA"/>
</dbReference>
<keyword evidence="2" id="KW-1003">Cell membrane</keyword>
<keyword evidence="5 8" id="KW-1133">Transmembrane helix</keyword>
<feature type="transmembrane region" description="Helical" evidence="8">
    <location>
        <begin position="239"/>
        <end position="258"/>
    </location>
</feature>
<evidence type="ECO:0000313" key="9">
    <source>
        <dbReference type="EMBL" id="QCK13797.1"/>
    </source>
</evidence>
<keyword evidence="4 8" id="KW-0812">Transmembrane</keyword>
<keyword evidence="3 9" id="KW-0808">Transferase</keyword>
<evidence type="ECO:0000256" key="4">
    <source>
        <dbReference type="ARBA" id="ARBA00022692"/>
    </source>
</evidence>
<protein>
    <submittedName>
        <fullName evidence="9">Undecaprenyl/decaprenyl-phosphate alpha-N-acetylglucosaminyl 1-phosphate transferase</fullName>
    </submittedName>
</protein>
<dbReference type="InterPro" id="IPR018480">
    <property type="entry name" value="PNAcMuramoyl-5peptid_Trfase_CS"/>
</dbReference>
<feature type="transmembrane region" description="Helical" evidence="8">
    <location>
        <begin position="208"/>
        <end position="227"/>
    </location>
</feature>
<organism evidence="9 10">
    <name type="scientific">Mangrovivirga cuniculi</name>
    <dbReference type="NCBI Taxonomy" id="2715131"/>
    <lineage>
        <taxon>Bacteria</taxon>
        <taxon>Pseudomonadati</taxon>
        <taxon>Bacteroidota</taxon>
        <taxon>Cytophagia</taxon>
        <taxon>Cytophagales</taxon>
        <taxon>Mangrovivirgaceae</taxon>
        <taxon>Mangrovivirga</taxon>
    </lineage>
</organism>
<reference evidence="9 10" key="1">
    <citation type="submission" date="2018-04" db="EMBL/GenBank/DDBJ databases">
        <title>Complete genome uncultured novel isolate.</title>
        <authorList>
            <person name="Merlino G."/>
        </authorList>
    </citation>
    <scope>NUCLEOTIDE SEQUENCE [LARGE SCALE GENOMIC DNA]</scope>
    <source>
        <strain evidence="10">R1DC9</strain>
    </source>
</reference>
<proteinExistence type="predicted"/>
<gene>
    <name evidence="9" type="ORF">DCC35_02990</name>
</gene>
<comment type="cofactor">
    <cofactor evidence="7">
        <name>Mg(2+)</name>
        <dbReference type="ChEBI" id="CHEBI:18420"/>
    </cofactor>
</comment>
<accession>A0A4D7JGH3</accession>
<evidence type="ECO:0000313" key="10">
    <source>
        <dbReference type="Proteomes" id="UP000298616"/>
    </source>
</evidence>
<dbReference type="OrthoDB" id="9783652at2"/>
<evidence type="ECO:0000256" key="1">
    <source>
        <dbReference type="ARBA" id="ARBA00004651"/>
    </source>
</evidence>
<dbReference type="PROSITE" id="PS01348">
    <property type="entry name" value="MRAY_2"/>
    <property type="match status" value="1"/>
</dbReference>
<evidence type="ECO:0000256" key="5">
    <source>
        <dbReference type="ARBA" id="ARBA00022989"/>
    </source>
</evidence>
<feature type="transmembrane region" description="Helical" evidence="8">
    <location>
        <begin position="314"/>
        <end position="332"/>
    </location>
</feature>
<dbReference type="CDD" id="cd06853">
    <property type="entry name" value="GT_WecA_like"/>
    <property type="match status" value="1"/>
</dbReference>
<dbReference type="GO" id="GO:0005886">
    <property type="term" value="C:plasma membrane"/>
    <property type="evidence" value="ECO:0007669"/>
    <property type="project" value="UniProtKB-SubCell"/>
</dbReference>
<dbReference type="GO" id="GO:0016780">
    <property type="term" value="F:phosphotransferase activity, for other substituted phosphate groups"/>
    <property type="evidence" value="ECO:0007669"/>
    <property type="project" value="InterPro"/>
</dbReference>
<evidence type="ECO:0000256" key="3">
    <source>
        <dbReference type="ARBA" id="ARBA00022679"/>
    </source>
</evidence>
<dbReference type="GO" id="GO:0046872">
    <property type="term" value="F:metal ion binding"/>
    <property type="evidence" value="ECO:0007669"/>
    <property type="project" value="UniProtKB-KW"/>
</dbReference>
<keyword evidence="10" id="KW-1185">Reference proteome</keyword>
<dbReference type="Proteomes" id="UP000298616">
    <property type="component" value="Chromosome"/>
</dbReference>
<feature type="transmembrane region" description="Helical" evidence="8">
    <location>
        <begin position="127"/>
        <end position="148"/>
    </location>
</feature>
<keyword evidence="7" id="KW-0479">Metal-binding</keyword>
<feature type="binding site" evidence="7">
    <location>
        <position position="153"/>
    </location>
    <ligand>
        <name>Mg(2+)</name>
        <dbReference type="ChEBI" id="CHEBI:18420"/>
    </ligand>
</feature>
<keyword evidence="7" id="KW-0460">Magnesium</keyword>
<dbReference type="PANTHER" id="PTHR22926">
    <property type="entry name" value="PHOSPHO-N-ACETYLMURAMOYL-PENTAPEPTIDE-TRANSFERASE"/>
    <property type="match status" value="1"/>
</dbReference>